<reference evidence="1 2" key="1">
    <citation type="journal article" date="2009" name="J. Bacteriol.">
        <title>Complete genome sequence of Macrococcus caseolyticus strain JCSCS5402, reflecting the ancestral genome of the human-pathogenic staphylococci.</title>
        <authorList>
            <person name="Baba T."/>
            <person name="Kuwahara-Arai K."/>
            <person name="Uchiyama I."/>
            <person name="Takeuchi F."/>
            <person name="Ito T."/>
            <person name="Hiramatsu K."/>
        </authorList>
    </citation>
    <scope>NUCLEOTIDE SEQUENCE [LARGE SCALE GENOMIC DNA]</scope>
    <source>
        <strain evidence="1 2">JCSC5402</strain>
    </source>
</reference>
<dbReference type="KEGG" id="mcl:MCCL_1522"/>
<dbReference type="Proteomes" id="UP000001383">
    <property type="component" value="Chromosome"/>
</dbReference>
<organism evidence="1 2">
    <name type="scientific">Macrococcus caseolyticus (strain JCSC5402)</name>
    <name type="common">Macrococcoides caseolyticum</name>
    <dbReference type="NCBI Taxonomy" id="458233"/>
    <lineage>
        <taxon>Bacteria</taxon>
        <taxon>Bacillati</taxon>
        <taxon>Bacillota</taxon>
        <taxon>Bacilli</taxon>
        <taxon>Bacillales</taxon>
        <taxon>Staphylococcaceae</taxon>
        <taxon>Macrococcoides</taxon>
    </lineage>
</organism>
<dbReference type="Pfam" id="PF05521">
    <property type="entry name" value="Phage_HCP"/>
    <property type="match status" value="1"/>
</dbReference>
<name>B9E7R1_MACCJ</name>
<evidence type="ECO:0000313" key="2">
    <source>
        <dbReference type="Proteomes" id="UP000001383"/>
    </source>
</evidence>
<dbReference type="HOGENOM" id="CLU_2206820_0_0_9"/>
<accession>B9E7R1</accession>
<evidence type="ECO:0000313" key="1">
    <source>
        <dbReference type="EMBL" id="BAH18229.1"/>
    </source>
</evidence>
<dbReference type="STRING" id="458233.MCCL_1522"/>
<evidence type="ECO:0008006" key="3">
    <source>
        <dbReference type="Google" id="ProtNLM"/>
    </source>
</evidence>
<sequence>MDPAEMTEKIRIIEEKTKNVNGKPKKEKHTLYELYAKFITAWGKDYQTAVGTNTQNHIKMKCRQLPTEIDTNKFTIEHNDKEYQIIEVYPDYQERSYMIIVAKRIGS</sequence>
<dbReference type="OrthoDB" id="2224466at2"/>
<dbReference type="EMBL" id="AP009484">
    <property type="protein sequence ID" value="BAH18229.1"/>
    <property type="molecule type" value="Genomic_DNA"/>
</dbReference>
<dbReference type="Gene3D" id="2.40.10.270">
    <property type="entry name" value="Bacteriophage SPP1 head-tail adaptor protein"/>
    <property type="match status" value="1"/>
</dbReference>
<gene>
    <name evidence="1" type="ordered locus">MCCL_1522</name>
</gene>
<protein>
    <recommendedName>
        <fullName evidence="3">Head-tail adaptor protein</fullName>
    </recommendedName>
</protein>
<proteinExistence type="predicted"/>
<dbReference type="InterPro" id="IPR008767">
    <property type="entry name" value="Phage_SPP1_head-tail_adaptor"/>
</dbReference>
<dbReference type="RefSeq" id="WP_012657427.1">
    <property type="nucleotide sequence ID" value="NC_011999.1"/>
</dbReference>
<dbReference type="AlphaFoldDB" id="B9E7R1"/>
<dbReference type="InterPro" id="IPR038666">
    <property type="entry name" value="SSP1_head-tail_sf"/>
</dbReference>